<dbReference type="InterPro" id="IPR022398">
    <property type="entry name" value="Peptidase_S8_His-AS"/>
</dbReference>
<feature type="chain" id="PRO_5043437114" evidence="11">
    <location>
        <begin position="22"/>
        <end position="2398"/>
    </location>
</feature>
<evidence type="ECO:0000256" key="1">
    <source>
        <dbReference type="ARBA" id="ARBA00004613"/>
    </source>
</evidence>
<dbReference type="InterPro" id="IPR034204">
    <property type="entry name" value="PfSUB1-like_cat_dom"/>
</dbReference>
<dbReference type="EMBL" id="CP115920">
    <property type="protein sequence ID" value="XCD16373.1"/>
    <property type="molecule type" value="Genomic_DNA"/>
</dbReference>
<dbReference type="CDD" id="cd07473">
    <property type="entry name" value="Peptidases_S8_Subtilisin_like"/>
    <property type="match status" value="1"/>
</dbReference>
<dbReference type="PROSITE" id="PS00136">
    <property type="entry name" value="SUBTILASE_ASP"/>
    <property type="match status" value="1"/>
</dbReference>
<dbReference type="Gene3D" id="1.10.1330.10">
    <property type="entry name" value="Dockerin domain"/>
    <property type="match status" value="1"/>
</dbReference>
<dbReference type="PANTHER" id="PTHR43399">
    <property type="entry name" value="SUBTILISIN-RELATED"/>
    <property type="match status" value="1"/>
</dbReference>
<evidence type="ECO:0000256" key="7">
    <source>
        <dbReference type="ARBA" id="ARBA00022825"/>
    </source>
</evidence>
<dbReference type="InterPro" id="IPR023827">
    <property type="entry name" value="Peptidase_S8_Asp-AS"/>
</dbReference>
<keyword evidence="8" id="KW-0106">Calcium</keyword>
<feature type="active site" description="Charge relay system" evidence="9">
    <location>
        <position position="485"/>
    </location>
</feature>
<dbReference type="PRINTS" id="PR00723">
    <property type="entry name" value="SUBTILISIN"/>
</dbReference>
<organism evidence="13">
    <name type="scientific">Vibrio chaetopteri</name>
    <dbReference type="NCBI Taxonomy" id="3016528"/>
    <lineage>
        <taxon>Bacteria</taxon>
        <taxon>Pseudomonadati</taxon>
        <taxon>Pseudomonadota</taxon>
        <taxon>Gammaproteobacteria</taxon>
        <taxon>Vibrionales</taxon>
        <taxon>Vibrionaceae</taxon>
        <taxon>Vibrio</taxon>
    </lineage>
</organism>
<evidence type="ECO:0000256" key="2">
    <source>
        <dbReference type="ARBA" id="ARBA00011073"/>
    </source>
</evidence>
<comment type="similarity">
    <text evidence="2 9 10">Belongs to the peptidase S8 family.</text>
</comment>
<dbReference type="CDD" id="cd00102">
    <property type="entry name" value="IPT"/>
    <property type="match status" value="1"/>
</dbReference>
<dbReference type="SUPFAM" id="SSF49384">
    <property type="entry name" value="Carbohydrate-binding domain"/>
    <property type="match status" value="1"/>
</dbReference>
<keyword evidence="3" id="KW-0964">Secreted</keyword>
<dbReference type="RefSeq" id="WP_353497656.1">
    <property type="nucleotide sequence ID" value="NZ_CP115920.1"/>
</dbReference>
<dbReference type="InterPro" id="IPR059100">
    <property type="entry name" value="TSP3_bac"/>
</dbReference>
<evidence type="ECO:0000256" key="3">
    <source>
        <dbReference type="ARBA" id="ARBA00022525"/>
    </source>
</evidence>
<dbReference type="InterPro" id="IPR036116">
    <property type="entry name" value="FN3_sf"/>
</dbReference>
<dbReference type="Gene3D" id="2.60.40.10">
    <property type="entry name" value="Immunoglobulins"/>
    <property type="match status" value="2"/>
</dbReference>
<evidence type="ECO:0000256" key="8">
    <source>
        <dbReference type="ARBA" id="ARBA00022837"/>
    </source>
</evidence>
<evidence type="ECO:0000259" key="12">
    <source>
        <dbReference type="SMART" id="SM00429"/>
    </source>
</evidence>
<dbReference type="InterPro" id="IPR028994">
    <property type="entry name" value="Integrin_alpha_N"/>
</dbReference>
<evidence type="ECO:0000256" key="10">
    <source>
        <dbReference type="RuleBase" id="RU003355"/>
    </source>
</evidence>
<feature type="active site" description="Charge relay system" evidence="9">
    <location>
        <position position="312"/>
    </location>
</feature>
<dbReference type="PROSITE" id="PS00138">
    <property type="entry name" value="SUBTILASE_SER"/>
    <property type="match status" value="1"/>
</dbReference>
<dbReference type="CDD" id="cd14256">
    <property type="entry name" value="Dockerin_I"/>
    <property type="match status" value="1"/>
</dbReference>
<dbReference type="PANTHER" id="PTHR43399:SF4">
    <property type="entry name" value="CELL WALL-ASSOCIATED PROTEASE"/>
    <property type="match status" value="1"/>
</dbReference>
<dbReference type="InterPro" id="IPR023828">
    <property type="entry name" value="Peptidase_S8_Ser-AS"/>
</dbReference>
<keyword evidence="6 9" id="KW-0378">Hydrolase</keyword>
<dbReference type="InterPro" id="IPR051048">
    <property type="entry name" value="Peptidase_S8/S53_subtilisin"/>
</dbReference>
<dbReference type="SUPFAM" id="SSF52743">
    <property type="entry name" value="Subtilisin-like"/>
    <property type="match status" value="1"/>
</dbReference>
<dbReference type="CDD" id="cd00063">
    <property type="entry name" value="FN3"/>
    <property type="match status" value="1"/>
</dbReference>
<dbReference type="InterPro" id="IPR002909">
    <property type="entry name" value="IPT_dom"/>
</dbReference>
<feature type="active site" description="Charge relay system" evidence="9">
    <location>
        <position position="253"/>
    </location>
</feature>
<evidence type="ECO:0000256" key="9">
    <source>
        <dbReference type="PROSITE-ProRule" id="PRU01240"/>
    </source>
</evidence>
<dbReference type="KEGG" id="vck:PG915_01980"/>
<evidence type="ECO:0000256" key="6">
    <source>
        <dbReference type="ARBA" id="ARBA00022801"/>
    </source>
</evidence>
<dbReference type="GO" id="GO:0006508">
    <property type="term" value="P:proteolysis"/>
    <property type="evidence" value="ECO:0007669"/>
    <property type="project" value="UniProtKB-KW"/>
</dbReference>
<evidence type="ECO:0000256" key="11">
    <source>
        <dbReference type="SAM" id="SignalP"/>
    </source>
</evidence>
<dbReference type="InterPro" id="IPR013783">
    <property type="entry name" value="Ig-like_fold"/>
</dbReference>
<keyword evidence="4 9" id="KW-0645">Protease</keyword>
<dbReference type="SUPFAM" id="SSF49265">
    <property type="entry name" value="Fibronectin type III"/>
    <property type="match status" value="1"/>
</dbReference>
<dbReference type="PROSITE" id="PS00137">
    <property type="entry name" value="SUBTILASE_HIS"/>
    <property type="match status" value="1"/>
</dbReference>
<dbReference type="Gene3D" id="3.40.50.200">
    <property type="entry name" value="Peptidase S8/S53 domain"/>
    <property type="match status" value="1"/>
</dbReference>
<dbReference type="GO" id="GO:0030246">
    <property type="term" value="F:carbohydrate binding"/>
    <property type="evidence" value="ECO:0007669"/>
    <property type="project" value="InterPro"/>
</dbReference>
<accession>A0AAU8BK34</accession>
<protein>
    <submittedName>
        <fullName evidence="13">S8 family serine peptidase</fullName>
    </submittedName>
</protein>
<dbReference type="CDD" id="cd08547">
    <property type="entry name" value="Type_II_cohesin"/>
    <property type="match status" value="1"/>
</dbReference>
<dbReference type="Pfam" id="PF00082">
    <property type="entry name" value="Peptidase_S8"/>
    <property type="match status" value="1"/>
</dbReference>
<dbReference type="SUPFAM" id="SSF81296">
    <property type="entry name" value="E set domains"/>
    <property type="match status" value="1"/>
</dbReference>
<dbReference type="InterPro" id="IPR008965">
    <property type="entry name" value="CBM2/CBM3_carb-bd_dom_sf"/>
</dbReference>
<dbReference type="InterPro" id="IPR002102">
    <property type="entry name" value="Cohesin_dom"/>
</dbReference>
<proteinExistence type="inferred from homology"/>
<dbReference type="InterPro" id="IPR015500">
    <property type="entry name" value="Peptidase_S8_subtilisin-rel"/>
</dbReference>
<dbReference type="GO" id="GO:0004252">
    <property type="term" value="F:serine-type endopeptidase activity"/>
    <property type="evidence" value="ECO:0007669"/>
    <property type="project" value="UniProtKB-UniRule"/>
</dbReference>
<keyword evidence="7 9" id="KW-0720">Serine protease</keyword>
<feature type="signal peptide" evidence="11">
    <location>
        <begin position="1"/>
        <end position="21"/>
    </location>
</feature>
<dbReference type="GO" id="GO:0000272">
    <property type="term" value="P:polysaccharide catabolic process"/>
    <property type="evidence" value="ECO:0007669"/>
    <property type="project" value="InterPro"/>
</dbReference>
<evidence type="ECO:0000313" key="13">
    <source>
        <dbReference type="EMBL" id="XCD16373.1"/>
    </source>
</evidence>
<dbReference type="PROSITE" id="PS51892">
    <property type="entry name" value="SUBTILASE"/>
    <property type="match status" value="1"/>
</dbReference>
<dbReference type="Gene3D" id="2.60.40.680">
    <property type="match status" value="2"/>
</dbReference>
<evidence type="ECO:0000256" key="4">
    <source>
        <dbReference type="ARBA" id="ARBA00022670"/>
    </source>
</evidence>
<dbReference type="InterPro" id="IPR000209">
    <property type="entry name" value="Peptidase_S8/S53_dom"/>
</dbReference>
<gene>
    <name evidence="13" type="ORF">PG915_01980</name>
</gene>
<dbReference type="InterPro" id="IPR036852">
    <property type="entry name" value="Peptidase_S8/S53_dom_sf"/>
</dbReference>
<name>A0AAU8BK34_9VIBR</name>
<comment type="subcellular location">
    <subcellularLocation>
        <location evidence="1">Secreted</location>
    </subcellularLocation>
</comment>
<reference evidence="13" key="1">
    <citation type="submission" date="2023-01" db="EMBL/GenBank/DDBJ databases">
        <title>Vibrio sp. CB1-14 genome sequencing.</title>
        <authorList>
            <person name="Otstavnykh N."/>
            <person name="Isaeva M."/>
            <person name="Meleshko D."/>
        </authorList>
    </citation>
    <scope>NUCLEOTIDE SEQUENCE</scope>
    <source>
        <strain evidence="13">CB1-14</strain>
    </source>
</reference>
<dbReference type="InterPro" id="IPR036439">
    <property type="entry name" value="Dockerin_dom_sf"/>
</dbReference>
<dbReference type="Pfam" id="PF18884">
    <property type="entry name" value="TSP3_bac"/>
    <property type="match status" value="3"/>
</dbReference>
<dbReference type="InterPro" id="IPR014756">
    <property type="entry name" value="Ig_E-set"/>
</dbReference>
<feature type="domain" description="IPT/TIG" evidence="12">
    <location>
        <begin position="1368"/>
        <end position="1451"/>
    </location>
</feature>
<evidence type="ECO:0000256" key="5">
    <source>
        <dbReference type="ARBA" id="ARBA00022729"/>
    </source>
</evidence>
<dbReference type="Pfam" id="PF00963">
    <property type="entry name" value="Cohesin"/>
    <property type="match status" value="1"/>
</dbReference>
<keyword evidence="5 11" id="KW-0732">Signal</keyword>
<dbReference type="SUPFAM" id="SSF69318">
    <property type="entry name" value="Integrin alpha N-terminal domain"/>
    <property type="match status" value="1"/>
</dbReference>
<dbReference type="SMART" id="SM00429">
    <property type="entry name" value="IPT"/>
    <property type="match status" value="1"/>
</dbReference>
<dbReference type="Pfam" id="PF01833">
    <property type="entry name" value="TIG"/>
    <property type="match status" value="1"/>
</dbReference>
<sequence>MKHAARHFIAASVFAAFIAGASDIDSQNINATETTSLPNPEVLLKQKTFRGPYSSDVHINNISLEEAKVIRCKGTGCEQNELLVKLKPQRQVQMMSQFSAQSHSALSSPLSSKIAGIHVEPLFETPVATVAPMRMATPAQQQLAKAKAQLPLWQKVKVSTNVDYEDVVKQLRADPTIDVIEEPQVRTVTNNPSLLSQSITTAQQLSDAVNSSDPDVAQQWHLNATNTPEAWQWLKDNGYDQHGSRDTVVAVIDSGVDYNHEDLAINMWVNHGEIPNDGIDNDNNGIIDDVHGASFVGSQWDHNGDPSDDHGHGTHVAGIIAAKKDNHLGGVGIAPNVKIMAVKAAQYSGILTSTDIAEAIEYAAAHGADVINMSFGGQGYSQAEEDALAVAFSSSVLIAAAGNDGKPNDPLCGIPYSRNYPAAYPWVLGVQAQMPAPAINGDNLARFSSFDCIAKDSVEYELMAPGVDIYSTLPQNGYAAWDGTSMAAPVVSGIAALLRTRFNDKAIHSSRFIMGQLGATGPKLQGVTYDPKKPPTMSHSADALAALVNTPKPSLNYLEHYLWDGGNDVQGFQGKGNSNGHIDAGETIDLAVVIRNQWGQSDNTTVTLSAEDNGAVGADPYITWVTDTVNYESVGTFGNDDNGLIYDEDGVVTGVSQPFTFKVADNTPNNHIINFKVYINSQNGLDNQDTTNYQSSSVFQIQVNRGIHLPSILDSDAPGSDGGLLDTDGVVDGVITLSDQALYIIDKPVLVAKDTTLKLGEGVHVQFWGSQPDDTYAQFRNAYLQVEGSLIAEGSVENPVVMAPSDLFPDRMVLLNADKSEAIKLSHIKISNNYTKLEDCMIHTSTFECPIYIEVDNAEFDSLYEGDYFYYEFRDGNWQHALTPKFNGMTVSTSRFKDLGYIPDYIDGLDKQTWGNAQLPAIINSSLIENSAIQNSYIGYSLSYGNLPIGSHNTFLGNLKKTPNNGRKTSVLFSPFREGFQEFKNNAFLNRYWDPKPDHWLQIHTSEKNGDPIEEDWSGNYWGTTSEFLIDTAVIDYSDDFNLNKAKVYPILETAPESAYPFVVDVQMLDADGNVKTEFGPEVMTWRVTFNRNMDTNTQPKAFFGPDYPYTDFSVAGDWVDARTWEGQARVSHVASDGYQYVRIQDAVAADNAWLKTGKDYARFRFGVSASGLEALTLQANAGEGFVNLSWSQDDFETLYGYNLYRSTEEDGQYQRIHQSLIESGTLAYRDENVEPGKKYYYQFKVVSAEGESEGSNIASATPIDTVKPVIQHTPITASGFGANILVQATVTDNIAVDTVTLYYRTIGDNQYQSSVMLNNQGNNYRATIVQSAVQAPGVEYYIEANDGYSSSFYGRSATPNVITVVDSPVVSLVTPKVGSAKGGTLLTLSGSNFKEGASIKVGEAICSSPTFISSYELQCTTTAHIAGTFDIFVTNADEKMGRLAGGFTYLSGDTSIGIADLSVTQGQFFEVPVRASNVNGLIALDLDVGFDSSKLRFEGIRKGSMISGWSVSTHQNNNTVTLTGATSQDNAVDGDGELVILEFTVIAKETSNSEVTISAAQLNGGAIATDSYNGQLTIIDGYMISGKTTTWMGVTLPRVTVALDDGTITAQSANSGLYSVGPVTDLGHNIKAMKSDQLGGITAYDAALMLAHISGESTLSGFALQAADLNGDNIVTAMEASTVLTYAAGLSSLPLNTAEAVWQFSPAQYNYAQVNTNLTEQNFTAYLLGDPSGNGASDVESQLMSVGLNASWYNRRVLQNGHIAVDLYLNRGAQGIDAQINFNPDQATLIAVETTALTQAWATTLNTNVAGKATIAMAGSSPLGTDGSVFTLIFEQNGASSSPLVMESLLKNEVPLEVQNMLLTPTTSDSDGDGVSDVWELLYGLNPFDASDATIDSDNDGLTNLEEYLLGTNPLSSDTDGDGIPDKFEVDNGLDPLDANDATLDADGDGVSNLNEYLAGTDPQEPNEPTKPIQSHRLLMLQDTNGDGGAEILVLNQSNLPTLELLLKEALDGSVLADKQLELGFTSSIQLIDLSDNHAKQVGLFGYIESLNRYSLVVMNPENSLTVVKRFNWPATVSNAELVVVPDLNKDGVTEYAIFGQHLLNKTNQLIVRDGESRKAMTTYKWVNNWSNPQVMALPDRNGDSVPEIALSGYHKRADKNQMVILDGATASKLEVYNWNPVWMAGEIKIIPDVNADGIDDIALFAKRKDDGRYQLAIKKGHTKSGMAGNVRWSSEFNSDSVTTVAIADRDANGLSEVGLFGFSEQNGQERYKLFINSYQDSQRLQNLSWPNHWYDPAVVEMNDVDDDGTPEITLIGINRNTEQLELSTKSGATGKLLSQVKVDTRLGDRQHMIMDVDGDGANDIVIQGYHLDTDSLEYLVIDGQSGKALQVHHSLN</sequence>
<dbReference type="InterPro" id="IPR003961">
    <property type="entry name" value="FN3_dom"/>
</dbReference>